<keyword evidence="3" id="KW-1185">Reference proteome</keyword>
<dbReference type="EMBL" id="JBGBZA010000002">
    <property type="protein sequence ID" value="MEY9321251.1"/>
    <property type="molecule type" value="Genomic_DNA"/>
</dbReference>
<evidence type="ECO:0000313" key="3">
    <source>
        <dbReference type="Proteomes" id="UP001565471"/>
    </source>
</evidence>
<evidence type="ECO:0000313" key="2">
    <source>
        <dbReference type="EMBL" id="MEY9321251.1"/>
    </source>
</evidence>
<gene>
    <name evidence="2" type="ORF">ABIF29_008050</name>
</gene>
<name>A0ABV4FCP1_BRAEL</name>
<sequence length="38" mass="4476">MWFTVEKEGKHVLYDRSSLSKTSDSKHESIKHGSVRRE</sequence>
<reference evidence="2 3" key="1">
    <citation type="submission" date="2024-07" db="EMBL/GenBank/DDBJ databases">
        <title>Genomic Encyclopedia of Type Strains, Phase V (KMG-V): Genome sequencing to study the core and pangenomes of soil and plant-associated prokaryotes.</title>
        <authorList>
            <person name="Whitman W."/>
        </authorList>
    </citation>
    <scope>NUCLEOTIDE SEQUENCE [LARGE SCALE GENOMIC DNA]</scope>
    <source>
        <strain evidence="2 3">USDA 415</strain>
    </source>
</reference>
<protein>
    <submittedName>
        <fullName evidence="2">Uncharacterized protein</fullName>
    </submittedName>
</protein>
<dbReference type="Proteomes" id="UP001565471">
    <property type="component" value="Unassembled WGS sequence"/>
</dbReference>
<evidence type="ECO:0000256" key="1">
    <source>
        <dbReference type="SAM" id="MobiDB-lite"/>
    </source>
</evidence>
<accession>A0ABV4FCP1</accession>
<organism evidence="2 3">
    <name type="scientific">Bradyrhizobium elkanii</name>
    <dbReference type="NCBI Taxonomy" id="29448"/>
    <lineage>
        <taxon>Bacteria</taxon>
        <taxon>Pseudomonadati</taxon>
        <taxon>Pseudomonadota</taxon>
        <taxon>Alphaproteobacteria</taxon>
        <taxon>Hyphomicrobiales</taxon>
        <taxon>Nitrobacteraceae</taxon>
        <taxon>Bradyrhizobium</taxon>
    </lineage>
</organism>
<comment type="caution">
    <text evidence="2">The sequence shown here is derived from an EMBL/GenBank/DDBJ whole genome shotgun (WGS) entry which is preliminary data.</text>
</comment>
<proteinExistence type="predicted"/>
<feature type="compositionally biased region" description="Basic and acidic residues" evidence="1">
    <location>
        <begin position="23"/>
        <end position="38"/>
    </location>
</feature>
<feature type="region of interest" description="Disordered" evidence="1">
    <location>
        <begin position="16"/>
        <end position="38"/>
    </location>
</feature>